<feature type="domain" description="Phage tail lysozyme" evidence="2">
    <location>
        <begin position="126"/>
        <end position="268"/>
    </location>
</feature>
<gene>
    <name evidence="3" type="ORF">ABXL37_23830</name>
</gene>
<evidence type="ECO:0000259" key="2">
    <source>
        <dbReference type="Pfam" id="PF18013"/>
    </source>
</evidence>
<reference evidence="3 4" key="1">
    <citation type="submission" date="2024-06" db="EMBL/GenBank/DDBJ databases">
        <title>Burkholderia sola in Mexico.</title>
        <authorList>
            <person name="Estrada P."/>
        </authorList>
    </citation>
    <scope>NUCLEOTIDE SEQUENCE [LARGE SCALE GENOMIC DNA]</scope>
    <source>
        <strain evidence="3 4">CpTa8-5</strain>
    </source>
</reference>
<name>A0ABV2CDU8_9BURK</name>
<protein>
    <submittedName>
        <fullName evidence="3">Phage tail tip lysozyme</fullName>
    </submittedName>
</protein>
<accession>A0ABV2CDU8</accession>
<dbReference type="InterPro" id="IPR041219">
    <property type="entry name" value="Phage_lysozyme2"/>
</dbReference>
<evidence type="ECO:0000313" key="3">
    <source>
        <dbReference type="EMBL" id="MET1477287.1"/>
    </source>
</evidence>
<dbReference type="Pfam" id="PF18013">
    <property type="entry name" value="Phage_lysozyme2"/>
    <property type="match status" value="1"/>
</dbReference>
<comment type="caution">
    <text evidence="3">The sequence shown here is derived from an EMBL/GenBank/DDBJ whole genome shotgun (WGS) entry which is preliminary data.</text>
</comment>
<keyword evidence="4" id="KW-1185">Reference proteome</keyword>
<organism evidence="3 4">
    <name type="scientific">Burkholderia sola</name>
    <dbReference type="NCBI Taxonomy" id="2843302"/>
    <lineage>
        <taxon>Bacteria</taxon>
        <taxon>Pseudomonadati</taxon>
        <taxon>Pseudomonadota</taxon>
        <taxon>Betaproteobacteria</taxon>
        <taxon>Burkholderiales</taxon>
        <taxon>Burkholderiaceae</taxon>
        <taxon>Burkholderia</taxon>
        <taxon>Burkholderia cepacia complex</taxon>
    </lineage>
</organism>
<proteinExistence type="predicted"/>
<feature type="compositionally biased region" description="Gly residues" evidence="1">
    <location>
        <begin position="89"/>
        <end position="116"/>
    </location>
</feature>
<dbReference type="Gene3D" id="1.10.530.10">
    <property type="match status" value="1"/>
</dbReference>
<dbReference type="EMBL" id="JBEWCH010000017">
    <property type="protein sequence ID" value="MET1477287.1"/>
    <property type="molecule type" value="Genomic_DNA"/>
</dbReference>
<evidence type="ECO:0000313" key="4">
    <source>
        <dbReference type="Proteomes" id="UP001548587"/>
    </source>
</evidence>
<sequence>MSTTAVQGYNAGYLNGIDDVGGSGGTNESQLAQLLELLIEEIKQILDPSSQNSGDAGGVGGVGGGTPSYSAPPAYAGGGGAAPAGVSGGGGGQGGGGAAPGIGGGGSGGGGHGGGNTLPTVSGGDAAHAIAQDLKSRYGLTDAQVAGVLGNLQQESGLKGNVNQGGATGAPSGNFADDNANGWGLAQWGGTRKQGEINYAKEHGLDPGSLEANIGFMNQELDTTYSKTITDIKQTTTADQAALVWDKDYEQATDPQMENRNKYAEQFLAQGL</sequence>
<dbReference type="Proteomes" id="UP001548587">
    <property type="component" value="Unassembled WGS sequence"/>
</dbReference>
<dbReference type="RefSeq" id="WP_209927273.1">
    <property type="nucleotide sequence ID" value="NZ_JBEWCH010000017.1"/>
</dbReference>
<feature type="region of interest" description="Disordered" evidence="1">
    <location>
        <begin position="89"/>
        <end position="120"/>
    </location>
</feature>
<evidence type="ECO:0000256" key="1">
    <source>
        <dbReference type="SAM" id="MobiDB-lite"/>
    </source>
</evidence>